<dbReference type="Proteomes" id="UP001062846">
    <property type="component" value="Chromosome 10"/>
</dbReference>
<proteinExistence type="predicted"/>
<comment type="caution">
    <text evidence="1">The sequence shown here is derived from an EMBL/GenBank/DDBJ whole genome shotgun (WGS) entry which is preliminary data.</text>
</comment>
<accession>A0ACC0LYJ4</accession>
<gene>
    <name evidence="1" type="ORF">RHMOL_Rhmol10G0030900</name>
</gene>
<reference evidence="1" key="1">
    <citation type="submission" date="2022-02" db="EMBL/GenBank/DDBJ databases">
        <title>Plant Genome Project.</title>
        <authorList>
            <person name="Zhang R.-G."/>
        </authorList>
    </citation>
    <scope>NUCLEOTIDE SEQUENCE</scope>
    <source>
        <strain evidence="1">AT1</strain>
    </source>
</reference>
<organism evidence="1 2">
    <name type="scientific">Rhododendron molle</name>
    <name type="common">Chinese azalea</name>
    <name type="synonym">Azalea mollis</name>
    <dbReference type="NCBI Taxonomy" id="49168"/>
    <lineage>
        <taxon>Eukaryota</taxon>
        <taxon>Viridiplantae</taxon>
        <taxon>Streptophyta</taxon>
        <taxon>Embryophyta</taxon>
        <taxon>Tracheophyta</taxon>
        <taxon>Spermatophyta</taxon>
        <taxon>Magnoliopsida</taxon>
        <taxon>eudicotyledons</taxon>
        <taxon>Gunneridae</taxon>
        <taxon>Pentapetalae</taxon>
        <taxon>asterids</taxon>
        <taxon>Ericales</taxon>
        <taxon>Ericaceae</taxon>
        <taxon>Ericoideae</taxon>
        <taxon>Rhodoreae</taxon>
        <taxon>Rhododendron</taxon>
    </lineage>
</organism>
<evidence type="ECO:0000313" key="1">
    <source>
        <dbReference type="EMBL" id="KAI8533715.1"/>
    </source>
</evidence>
<keyword evidence="2" id="KW-1185">Reference proteome</keyword>
<dbReference type="EMBL" id="CM046397">
    <property type="protein sequence ID" value="KAI8533715.1"/>
    <property type="molecule type" value="Genomic_DNA"/>
</dbReference>
<sequence>MEKIQETTHVHDSTNSTPARSFPPSPDPSSPAPHSPAAESSLSSDLSHHSSLSHGSSPEQEKSRKPVSPPARSSPEQGKTRRPDSRPGDSPAYSPARSPSPEPMVFRFARGETEAVRKVDPGSAGGGGGRVYRGAAAEGGGGGRRPRAGTSGLRRGRREETVRKVGLGLRVCGLFFCLVSLAVMASDKNKGYCLSVNAIGFVYSFAQASYLAYHLATGEYVFRHPLHYYFDFGMDQASFISPYIIIAPDQHIKLLPQINKAESHDNFPIWLPLGFPYGSACTSENQGLCCLQWQILTYFLMSASSSAATRVEDWLSNWGQDKFPEMATVSVALSYLAFLAFASNSLISGYALCAFRST</sequence>
<name>A0ACC0LYJ4_RHOML</name>
<protein>
    <submittedName>
        <fullName evidence="1">Uncharacterized protein</fullName>
    </submittedName>
</protein>
<evidence type="ECO:0000313" key="2">
    <source>
        <dbReference type="Proteomes" id="UP001062846"/>
    </source>
</evidence>